<organism evidence="1 2">
    <name type="scientific">Enterocloster clostridioformis</name>
    <dbReference type="NCBI Taxonomy" id="1531"/>
    <lineage>
        <taxon>Bacteria</taxon>
        <taxon>Bacillati</taxon>
        <taxon>Bacillota</taxon>
        <taxon>Clostridia</taxon>
        <taxon>Lachnospirales</taxon>
        <taxon>Lachnospiraceae</taxon>
        <taxon>Enterocloster</taxon>
    </lineage>
</organism>
<evidence type="ECO:0000313" key="2">
    <source>
        <dbReference type="Proteomes" id="UP000095512"/>
    </source>
</evidence>
<reference evidence="1 2" key="1">
    <citation type="submission" date="2015-09" db="EMBL/GenBank/DDBJ databases">
        <authorList>
            <consortium name="Pathogen Informatics"/>
        </authorList>
    </citation>
    <scope>NUCLEOTIDE SEQUENCE [LARGE SCALE GENOMIC DNA]</scope>
    <source>
        <strain evidence="1 2">2789STDY5834865</strain>
    </source>
</reference>
<dbReference type="AlphaFoldDB" id="A0A174N4I0"/>
<name>A0A174N4I0_9FIRM</name>
<sequence length="80" mass="9311">MEIQESKQIQLISDIKDKIKAAQYRALLNVNEQLIRLYWDIGNDLNENTAYGNRFISSQFGGTCTLFKLQHNRQQPSITH</sequence>
<dbReference type="RefSeq" id="WP_057572266.1">
    <property type="nucleotide sequence ID" value="NZ_CAUDZF010000205.1"/>
</dbReference>
<protein>
    <submittedName>
        <fullName evidence="1">Uncharacterized conserved protein</fullName>
    </submittedName>
</protein>
<gene>
    <name evidence="1" type="ORF">ERS852480_03260</name>
</gene>
<dbReference type="Proteomes" id="UP000095512">
    <property type="component" value="Unassembled WGS sequence"/>
</dbReference>
<dbReference type="EMBL" id="CZAB01000033">
    <property type="protein sequence ID" value="CUP40889.1"/>
    <property type="molecule type" value="Genomic_DNA"/>
</dbReference>
<accession>A0A174N4I0</accession>
<evidence type="ECO:0000313" key="1">
    <source>
        <dbReference type="EMBL" id="CUP40889.1"/>
    </source>
</evidence>
<proteinExistence type="predicted"/>